<feature type="compositionally biased region" description="Basic and acidic residues" evidence="1">
    <location>
        <begin position="921"/>
        <end position="935"/>
    </location>
</feature>
<comment type="caution">
    <text evidence="4">The sequence shown here is derived from an EMBL/GenBank/DDBJ whole genome shotgun (WGS) entry which is preliminary data.</text>
</comment>
<keyword evidence="5" id="KW-1185">Reference proteome</keyword>
<dbReference type="Proteomes" id="UP000601435">
    <property type="component" value="Unassembled WGS sequence"/>
</dbReference>
<feature type="chain" id="PRO_5032677111" description="C2H2-type domain-containing protein" evidence="2">
    <location>
        <begin position="24"/>
        <end position="1020"/>
    </location>
</feature>
<reference evidence="4" key="1">
    <citation type="submission" date="2021-02" db="EMBL/GenBank/DDBJ databases">
        <authorList>
            <person name="Dougan E. K."/>
            <person name="Rhodes N."/>
            <person name="Thang M."/>
            <person name="Chan C."/>
        </authorList>
    </citation>
    <scope>NUCLEOTIDE SEQUENCE</scope>
</reference>
<evidence type="ECO:0000313" key="5">
    <source>
        <dbReference type="Proteomes" id="UP000601435"/>
    </source>
</evidence>
<sequence length="1020" mass="113840">MPAVFASLALLFICATGLWVALTEEPTHGPCQAVASAGDGIEVWVRHPFTLRICVLKMLPSEPLHAATAKLFGNALPERSQMILDGRIIPASTEVRQLSSSCVVRFCVTPLVGGAKLMQLDTLESAQQWVEDNKEFLKVHVASQYDAMRALLDLRAKPPQRGDINEWRKLATRWQVGRKPLENMKAEIEMKFLCAARSALQEFIQTHADRSPLHVGVLGSLNSICEADGSGSSALLVLPGASFDKKVLVPRSCIAGLLSNGAVEEVAVATFAWTTALSVSDQIEALLTNLPEGRQRSVLSSRLMGTCKSEARTTSSFSEPAGMQGTVHSRNDVPNIDVQNRSEGARENVLATSKKRKTVTGRPEPSVSTRAAFDDRSAGSNMDKRKICGDETESVVPSLKRPKSIFDRLQEAARNQAEEEPGTYALVPDSFGHGPPDGRRVAFWWTRSMHVLQEKLKAFREKFPDACLLSQWQKLQKHLSLCGNSGSLRSMLSDSAWRARAVGSDRVRLKLAEVGWRQFRLPSEFLHYQLSKHVFDEVTELLARDEREALVAPKSESDGTRSCPCNLATFIAQCQDRSLQDIYPFVLTLPDSPCCQPRPSHFVRQLALLELNTKEYCDLPFEFTALQVLISESRKQRRSCCSPDSLREAACQTLLAYVASESNMRANLVFLQLHDLEPDEQAREIQGMVSAALSCFAKHGVDLTCRDELSVASLCVMHHFLHKRVAKRMRTKWSTTLFPTEDFVPVNTALWRPELAMHCDVPCSFGSDDTGFSKPEHEDQLRPRAFATPPVLCQLCHCGFLGMDALKKHTSLHGGWAEYRKQVIFRLQNAPLQPLKAWQKRAMVASFSFFETHSVPQSPNDWMQRTFAEAVPRREEACVICARLDYIENRFEAFLFAEPDGTSNMQRVYGAAGDNDSTDNDSDRSASDEETRESMKPGPLFTRQGKFCFGPAEDVHKILDVERYVQLRPRIPPAELHGSSVQHPDDRTKRWLLHTRRVATRPVSEAAELTTEKQPPCAGV</sequence>
<evidence type="ECO:0000259" key="3">
    <source>
        <dbReference type="PROSITE" id="PS00028"/>
    </source>
</evidence>
<evidence type="ECO:0000256" key="2">
    <source>
        <dbReference type="SAM" id="SignalP"/>
    </source>
</evidence>
<feature type="region of interest" description="Disordered" evidence="1">
    <location>
        <begin position="906"/>
        <end position="939"/>
    </location>
</feature>
<dbReference type="PROSITE" id="PS00028">
    <property type="entry name" value="ZINC_FINGER_C2H2_1"/>
    <property type="match status" value="1"/>
</dbReference>
<evidence type="ECO:0000256" key="1">
    <source>
        <dbReference type="SAM" id="MobiDB-lite"/>
    </source>
</evidence>
<organism evidence="4 5">
    <name type="scientific">Symbiodinium necroappetens</name>
    <dbReference type="NCBI Taxonomy" id="1628268"/>
    <lineage>
        <taxon>Eukaryota</taxon>
        <taxon>Sar</taxon>
        <taxon>Alveolata</taxon>
        <taxon>Dinophyceae</taxon>
        <taxon>Suessiales</taxon>
        <taxon>Symbiodiniaceae</taxon>
        <taxon>Symbiodinium</taxon>
    </lineage>
</organism>
<protein>
    <recommendedName>
        <fullName evidence="3">C2H2-type domain-containing protein</fullName>
    </recommendedName>
</protein>
<keyword evidence="2" id="KW-0732">Signal</keyword>
<evidence type="ECO:0000313" key="4">
    <source>
        <dbReference type="EMBL" id="CAE7408685.1"/>
    </source>
</evidence>
<dbReference type="OrthoDB" id="10287096at2759"/>
<feature type="domain" description="C2H2-type" evidence="3">
    <location>
        <begin position="793"/>
        <end position="813"/>
    </location>
</feature>
<proteinExistence type="predicted"/>
<gene>
    <name evidence="4" type="ORF">SNEC2469_LOCUS11237</name>
</gene>
<dbReference type="AlphaFoldDB" id="A0A812QY08"/>
<dbReference type="EMBL" id="CAJNJA010017814">
    <property type="protein sequence ID" value="CAE7408685.1"/>
    <property type="molecule type" value="Genomic_DNA"/>
</dbReference>
<accession>A0A812QY08</accession>
<name>A0A812QY08_9DINO</name>
<dbReference type="InterPro" id="IPR013087">
    <property type="entry name" value="Znf_C2H2_type"/>
</dbReference>
<feature type="signal peptide" evidence="2">
    <location>
        <begin position="1"/>
        <end position="23"/>
    </location>
</feature>
<feature type="region of interest" description="Disordered" evidence="1">
    <location>
        <begin position="310"/>
        <end position="336"/>
    </location>
</feature>